<sequence length="67" mass="7237">MRVIVVVSVPASVASVATLPDVKPNLFTSSLEWNRARKLALCTGLRKEREVGAALCSQVVVAWSLLE</sequence>
<name>A0A6B0TZ64_IXORI</name>
<dbReference type="AlphaFoldDB" id="A0A6B0TZ64"/>
<organism evidence="1">
    <name type="scientific">Ixodes ricinus</name>
    <name type="common">Common tick</name>
    <name type="synonym">Acarus ricinus</name>
    <dbReference type="NCBI Taxonomy" id="34613"/>
    <lineage>
        <taxon>Eukaryota</taxon>
        <taxon>Metazoa</taxon>
        <taxon>Ecdysozoa</taxon>
        <taxon>Arthropoda</taxon>
        <taxon>Chelicerata</taxon>
        <taxon>Arachnida</taxon>
        <taxon>Acari</taxon>
        <taxon>Parasitiformes</taxon>
        <taxon>Ixodida</taxon>
        <taxon>Ixodoidea</taxon>
        <taxon>Ixodidae</taxon>
        <taxon>Ixodinae</taxon>
        <taxon>Ixodes</taxon>
    </lineage>
</organism>
<proteinExistence type="predicted"/>
<dbReference type="EMBL" id="GIFC01000114">
    <property type="protein sequence ID" value="MXU82197.1"/>
    <property type="molecule type" value="Transcribed_RNA"/>
</dbReference>
<accession>A0A6B0TZ64</accession>
<reference evidence="1" key="1">
    <citation type="submission" date="2019-12" db="EMBL/GenBank/DDBJ databases">
        <title>An insight into the sialome of adult female Ixodes ricinus ticks feeding for 6 days.</title>
        <authorList>
            <person name="Perner J."/>
            <person name="Ribeiro J.M.C."/>
        </authorList>
    </citation>
    <scope>NUCLEOTIDE SEQUENCE</scope>
    <source>
        <strain evidence="1">Semi-engorged</strain>
        <tissue evidence="1">Salivary glands</tissue>
    </source>
</reference>
<evidence type="ECO:0000313" key="1">
    <source>
        <dbReference type="EMBL" id="MXU82197.1"/>
    </source>
</evidence>
<protein>
    <submittedName>
        <fullName evidence="1">Putative secreted protein</fullName>
    </submittedName>
</protein>